<protein>
    <submittedName>
        <fullName evidence="1">Uncharacterized protein</fullName>
    </submittedName>
</protein>
<evidence type="ECO:0000313" key="1">
    <source>
        <dbReference type="EMBL" id="JAH94078.1"/>
    </source>
</evidence>
<dbReference type="EMBL" id="GBXM01014499">
    <property type="protein sequence ID" value="JAH94078.1"/>
    <property type="molecule type" value="Transcribed_RNA"/>
</dbReference>
<sequence>MSLMTSLPVLPSICASSRAFAPFRRITKQIEGTPPRSVASLASCLFPLAVLYNRKVNESFIYGPGLGSQRCTFTLKHYLFLSSRGINTFI</sequence>
<reference evidence="1" key="1">
    <citation type="submission" date="2014-11" db="EMBL/GenBank/DDBJ databases">
        <authorList>
            <person name="Amaro Gonzalez C."/>
        </authorList>
    </citation>
    <scope>NUCLEOTIDE SEQUENCE</scope>
</reference>
<dbReference type="AlphaFoldDB" id="A0A0E9WX89"/>
<accession>A0A0E9WX89</accession>
<proteinExistence type="predicted"/>
<organism evidence="1">
    <name type="scientific">Anguilla anguilla</name>
    <name type="common">European freshwater eel</name>
    <name type="synonym">Muraena anguilla</name>
    <dbReference type="NCBI Taxonomy" id="7936"/>
    <lineage>
        <taxon>Eukaryota</taxon>
        <taxon>Metazoa</taxon>
        <taxon>Chordata</taxon>
        <taxon>Craniata</taxon>
        <taxon>Vertebrata</taxon>
        <taxon>Euteleostomi</taxon>
        <taxon>Actinopterygii</taxon>
        <taxon>Neopterygii</taxon>
        <taxon>Teleostei</taxon>
        <taxon>Anguilliformes</taxon>
        <taxon>Anguillidae</taxon>
        <taxon>Anguilla</taxon>
    </lineage>
</organism>
<reference evidence="1" key="2">
    <citation type="journal article" date="2015" name="Fish Shellfish Immunol.">
        <title>Early steps in the European eel (Anguilla anguilla)-Vibrio vulnificus interaction in the gills: Role of the RtxA13 toxin.</title>
        <authorList>
            <person name="Callol A."/>
            <person name="Pajuelo D."/>
            <person name="Ebbesson L."/>
            <person name="Teles M."/>
            <person name="MacKenzie S."/>
            <person name="Amaro C."/>
        </authorList>
    </citation>
    <scope>NUCLEOTIDE SEQUENCE</scope>
</reference>
<name>A0A0E9WX89_ANGAN</name>